<evidence type="ECO:0000313" key="2">
    <source>
        <dbReference type="EMBL" id="KAF4481558.1"/>
    </source>
</evidence>
<evidence type="ECO:0000256" key="1">
    <source>
        <dbReference type="SAM" id="MobiDB-lite"/>
    </source>
</evidence>
<dbReference type="Proteomes" id="UP000011096">
    <property type="component" value="Unassembled WGS sequence"/>
</dbReference>
<dbReference type="InParanoid" id="A0A7J6IWW6"/>
<feature type="region of interest" description="Disordered" evidence="1">
    <location>
        <begin position="18"/>
        <end position="46"/>
    </location>
</feature>
<dbReference type="AlphaFoldDB" id="A0A7J6IWW6"/>
<feature type="compositionally biased region" description="Polar residues" evidence="1">
    <location>
        <begin position="25"/>
        <end position="40"/>
    </location>
</feature>
<dbReference type="GeneID" id="43617523"/>
<name>A0A7J6IWW6_COLFN</name>
<reference evidence="2 3" key="2">
    <citation type="submission" date="2020-04" db="EMBL/GenBank/DDBJ databases">
        <title>Genome sequencing and assembly of multiple isolates from the Colletotrichum gloeosporioides species complex.</title>
        <authorList>
            <person name="Gan P."/>
            <person name="Shirasu K."/>
        </authorList>
    </citation>
    <scope>NUCLEOTIDE SEQUENCE [LARGE SCALE GENOMIC DNA]</scope>
    <source>
        <strain evidence="2 3">Nara gc5</strain>
    </source>
</reference>
<sequence length="149" mass="16965">MGGSRAYFEANVFRRPFPDRYPDLRSSTRPIAYQPTLSTDNRTDKKTDVRAATDLPHPLSVDGMKKIRTKTSSDQRLVKRCEKETGKTCSNPKWQDFNDLAQYEPGPDTAILLVDMHLKSGERKAVYIHDSNDEQVDMVGMEYKGFTSS</sequence>
<proteinExistence type="predicted"/>
<comment type="caution">
    <text evidence="2">The sequence shown here is derived from an EMBL/GenBank/DDBJ whole genome shotgun (WGS) entry which is preliminary data.</text>
</comment>
<gene>
    <name evidence="2" type="ORF">CGGC5_v011017</name>
</gene>
<dbReference type="EMBL" id="ANPB02000006">
    <property type="protein sequence ID" value="KAF4481558.1"/>
    <property type="molecule type" value="Genomic_DNA"/>
</dbReference>
<dbReference type="OrthoDB" id="4658369at2759"/>
<accession>A0A7J6IWW6</accession>
<organism evidence="2 3">
    <name type="scientific">Colletotrichum fructicola (strain Nara gc5)</name>
    <name type="common">Anthracnose fungus</name>
    <name type="synonym">Colletotrichum gloeosporioides (strain Nara gc5)</name>
    <dbReference type="NCBI Taxonomy" id="1213859"/>
    <lineage>
        <taxon>Eukaryota</taxon>
        <taxon>Fungi</taxon>
        <taxon>Dikarya</taxon>
        <taxon>Ascomycota</taxon>
        <taxon>Pezizomycotina</taxon>
        <taxon>Sordariomycetes</taxon>
        <taxon>Hypocreomycetidae</taxon>
        <taxon>Glomerellales</taxon>
        <taxon>Glomerellaceae</taxon>
        <taxon>Colletotrichum</taxon>
        <taxon>Colletotrichum gloeosporioides species complex</taxon>
    </lineage>
</organism>
<reference evidence="2 3" key="1">
    <citation type="submission" date="2012-08" db="EMBL/GenBank/DDBJ databases">
        <authorList>
            <person name="Gan P.H.P."/>
            <person name="Ikeda K."/>
            <person name="Irieda H."/>
            <person name="Narusaka M."/>
            <person name="O'Connell R.J."/>
            <person name="Narusaka Y."/>
            <person name="Takano Y."/>
            <person name="Kubo Y."/>
            <person name="Shirasu K."/>
        </authorList>
    </citation>
    <scope>NUCLEOTIDE SEQUENCE [LARGE SCALE GENOMIC DNA]</scope>
    <source>
        <strain evidence="2 3">Nara gc5</strain>
    </source>
</reference>
<dbReference type="RefSeq" id="XP_066008325.1">
    <property type="nucleotide sequence ID" value="XM_066152458.1"/>
</dbReference>
<evidence type="ECO:0000313" key="3">
    <source>
        <dbReference type="Proteomes" id="UP000011096"/>
    </source>
</evidence>
<protein>
    <submittedName>
        <fullName evidence="2">Uncharacterized protein</fullName>
    </submittedName>
</protein>
<keyword evidence="3" id="KW-1185">Reference proteome</keyword>